<protein>
    <submittedName>
        <fullName evidence="2">Uncharacterized protein</fullName>
    </submittedName>
</protein>
<keyword evidence="3" id="KW-1185">Reference proteome</keyword>
<dbReference type="Proteomes" id="UP000676194">
    <property type="component" value="Chromosome"/>
</dbReference>
<evidence type="ECO:0000256" key="1">
    <source>
        <dbReference type="SAM" id="SignalP"/>
    </source>
</evidence>
<accession>A0A8E6BA87</accession>
<evidence type="ECO:0000313" key="2">
    <source>
        <dbReference type="EMBL" id="QVL34011.1"/>
    </source>
</evidence>
<dbReference type="KEGG" id="tsph:KIH39_08925"/>
<proteinExistence type="predicted"/>
<dbReference type="AlphaFoldDB" id="A0A8E6BA87"/>
<dbReference type="EMBL" id="CP074694">
    <property type="protein sequence ID" value="QVL34011.1"/>
    <property type="molecule type" value="Genomic_DNA"/>
</dbReference>
<organism evidence="2 3">
    <name type="scientific">Telmatocola sphagniphila</name>
    <dbReference type="NCBI Taxonomy" id="1123043"/>
    <lineage>
        <taxon>Bacteria</taxon>
        <taxon>Pseudomonadati</taxon>
        <taxon>Planctomycetota</taxon>
        <taxon>Planctomycetia</taxon>
        <taxon>Gemmatales</taxon>
        <taxon>Gemmataceae</taxon>
    </lineage>
</organism>
<feature type="signal peptide" evidence="1">
    <location>
        <begin position="1"/>
        <end position="20"/>
    </location>
</feature>
<keyword evidence="1" id="KW-0732">Signal</keyword>
<sequence length="371" mass="40447">MYRLMILLLVGLLHAASVRAEEIKTLQAIAAELATDVKAVLNKENQQAVRIGLFSPRGSALGDANAGLSICSALEKELGTLANPQAIYEISGSFLAVENPRDPKLTQISVKPELTNTKTGETVKVFLPKDLYIGGNTDIARILGVTGRVPSEKEGTQVSYGERNKNIQELHKQPRTFVHGPDHSLISSCPESLYDVQILVGRTPGKVAPRSATLVAGKAFVDIAKSEFYQVRVINRSNKEVAVAMAIDGVDEFTFSDVKKPDGRPKYSHWIIEPKGQPNAEVTIKGWHKDLNTLLSFVVTDLGKGAASRFPTKTFGKVGTISLAFSTTFDAQSSRGGVETGFGPPIEVKQKEVHRKIDTAPHEFLTIRYQR</sequence>
<name>A0A8E6BA87_9BACT</name>
<feature type="chain" id="PRO_5034269074" evidence="1">
    <location>
        <begin position="21"/>
        <end position="371"/>
    </location>
</feature>
<dbReference type="RefSeq" id="WP_213498987.1">
    <property type="nucleotide sequence ID" value="NZ_CP074694.1"/>
</dbReference>
<reference evidence="2" key="1">
    <citation type="submission" date="2021-05" db="EMBL/GenBank/DDBJ databases">
        <title>Complete genome sequence of the cellulolytic planctomycete Telmatocola sphagniphila SP2T and characterization of the first cellulase from planctomycetes.</title>
        <authorList>
            <person name="Rakitin A.L."/>
            <person name="Beletsky A.V."/>
            <person name="Naumoff D.G."/>
            <person name="Kulichevskaya I.S."/>
            <person name="Mardanov A.V."/>
            <person name="Ravin N.V."/>
            <person name="Dedysh S.N."/>
        </authorList>
    </citation>
    <scope>NUCLEOTIDE SEQUENCE</scope>
    <source>
        <strain evidence="2">SP2T</strain>
    </source>
</reference>
<evidence type="ECO:0000313" key="3">
    <source>
        <dbReference type="Proteomes" id="UP000676194"/>
    </source>
</evidence>
<gene>
    <name evidence="2" type="ORF">KIH39_08925</name>
</gene>